<dbReference type="EMBL" id="KQ256960">
    <property type="protein sequence ID" value="KNC65003.1"/>
    <property type="molecule type" value="Genomic_DNA"/>
</dbReference>
<protein>
    <submittedName>
        <fullName evidence="1">Uncharacterized protein</fullName>
    </submittedName>
</protein>
<organism evidence="1 2">
    <name type="scientific">Sphaeroforma arctica JP610</name>
    <dbReference type="NCBI Taxonomy" id="667725"/>
    <lineage>
        <taxon>Eukaryota</taxon>
        <taxon>Ichthyosporea</taxon>
        <taxon>Ichthyophonida</taxon>
        <taxon>Sphaeroforma</taxon>
    </lineage>
</organism>
<proteinExistence type="predicted"/>
<feature type="non-terminal residue" evidence="1">
    <location>
        <position position="171"/>
    </location>
</feature>
<evidence type="ECO:0000313" key="1">
    <source>
        <dbReference type="EMBL" id="KNC65003.1"/>
    </source>
</evidence>
<accession>A0A0L0EM53</accession>
<dbReference type="AlphaFoldDB" id="A0A0L0EM53"/>
<reference evidence="1 2" key="1">
    <citation type="submission" date="2011-02" db="EMBL/GenBank/DDBJ databases">
        <title>The Genome Sequence of Sphaeroforma arctica JP610.</title>
        <authorList>
            <consortium name="The Broad Institute Genome Sequencing Platform"/>
            <person name="Russ C."/>
            <person name="Cuomo C."/>
            <person name="Young S.K."/>
            <person name="Zeng Q."/>
            <person name="Gargeya S."/>
            <person name="Alvarado L."/>
            <person name="Berlin A."/>
            <person name="Chapman S.B."/>
            <person name="Chen Z."/>
            <person name="Freedman E."/>
            <person name="Gellesch M."/>
            <person name="Goldberg J."/>
            <person name="Griggs A."/>
            <person name="Gujja S."/>
            <person name="Heilman E."/>
            <person name="Heiman D."/>
            <person name="Howarth C."/>
            <person name="Mehta T."/>
            <person name="Neiman D."/>
            <person name="Pearson M."/>
            <person name="Roberts A."/>
            <person name="Saif S."/>
            <person name="Shea T."/>
            <person name="Shenoy N."/>
            <person name="Sisk P."/>
            <person name="Stolte C."/>
            <person name="Sykes S."/>
            <person name="White J."/>
            <person name="Yandava C."/>
            <person name="Burger G."/>
            <person name="Gray M.W."/>
            <person name="Holland P.W.H."/>
            <person name="King N."/>
            <person name="Lang F.B.F."/>
            <person name="Roger A.J."/>
            <person name="Ruiz-Trillo I."/>
            <person name="Haas B."/>
            <person name="Nusbaum C."/>
            <person name="Birren B."/>
        </authorList>
    </citation>
    <scope>NUCLEOTIDE SEQUENCE [LARGE SCALE GENOMIC DNA]</scope>
    <source>
        <strain evidence="1 2">JP610</strain>
    </source>
</reference>
<dbReference type="RefSeq" id="XP_014143104.1">
    <property type="nucleotide sequence ID" value="XM_014287629.1"/>
</dbReference>
<name>A0A0L0EM53_9EUKA</name>
<feature type="non-terminal residue" evidence="1">
    <location>
        <position position="1"/>
    </location>
</feature>
<evidence type="ECO:0000313" key="2">
    <source>
        <dbReference type="Proteomes" id="UP000054560"/>
    </source>
</evidence>
<dbReference type="Proteomes" id="UP000054560">
    <property type="component" value="Unassembled WGS sequence"/>
</dbReference>
<dbReference type="eggNOG" id="ENOG502S4QU">
    <property type="taxonomic scope" value="Eukaryota"/>
</dbReference>
<sequence length="171" mass="18921">RAAANPNALTYNPATGEISYTISTSNAKENIINLTRDAGGILAQLVAKEFNYTNKTKYIGYGTPGVAKPFAEWLADEKTSEDWTSMLEYFGGTVDENEDVADENNTVILALYTGYVNVTESVPEVIVDKEETHFGFRVEDVQNVLPELVYSDNNGVARDIKWNNITTLLVK</sequence>
<keyword evidence="2" id="KW-1185">Reference proteome</keyword>
<gene>
    <name evidence="1" type="ORF">SARC_18290</name>
</gene>
<dbReference type="GeneID" id="25918794"/>